<evidence type="ECO:0000256" key="1">
    <source>
        <dbReference type="SAM" id="MobiDB-lite"/>
    </source>
</evidence>
<proteinExistence type="predicted"/>
<evidence type="ECO:0000313" key="3">
    <source>
        <dbReference type="Proteomes" id="UP000326759"/>
    </source>
</evidence>
<protein>
    <submittedName>
        <fullName evidence="2">Uncharacterized protein</fullName>
    </submittedName>
</protein>
<sequence>MIAASPDIGVVLDTTTDNSADFPWNYENDTDSYHPFNLATFRNVFPHHQGCNIKVKSKRKKYNNYYNIEEHIEEITTQHLTDEETSNSSYAHDSDSDPCLPNTKEKRKQSLINYQQGSYGSSTFRKKQYSSMLSSDESSEALQQFDLPSISGEDIVGATRVPFPELGVDLLQDSATTANDGGPIEVLLDNTNWKENWLFKKEKIKAIRDVHTPETITMLIPNPSSNVNPTIGDRDIDELSELSDRHSNYSFDTSSDDEYGTHNLSSEIASKDLVDLVGEINAEFGQQDHEYTEDISKLEKLHFNTTNSRSINFNNCNDITNDQERNLNNDEITGVTPVIKSSLFIR</sequence>
<accession>A0A5N5SIR9</accession>
<feature type="region of interest" description="Disordered" evidence="1">
    <location>
        <begin position="80"/>
        <end position="103"/>
    </location>
</feature>
<reference evidence="2 3" key="1">
    <citation type="journal article" date="2019" name="PLoS Biol.">
        <title>Sex chromosomes control vertical transmission of feminizing Wolbachia symbionts in an isopod.</title>
        <authorList>
            <person name="Becking T."/>
            <person name="Chebbi M.A."/>
            <person name="Giraud I."/>
            <person name="Moumen B."/>
            <person name="Laverre T."/>
            <person name="Caubet Y."/>
            <person name="Peccoud J."/>
            <person name="Gilbert C."/>
            <person name="Cordaux R."/>
        </authorList>
    </citation>
    <scope>NUCLEOTIDE SEQUENCE [LARGE SCALE GENOMIC DNA]</scope>
    <source>
        <strain evidence="2">ANa2</strain>
        <tissue evidence="2">Whole body excluding digestive tract and cuticle</tissue>
    </source>
</reference>
<evidence type="ECO:0000313" key="2">
    <source>
        <dbReference type="EMBL" id="KAB7493991.1"/>
    </source>
</evidence>
<comment type="caution">
    <text evidence="2">The sequence shown here is derived from an EMBL/GenBank/DDBJ whole genome shotgun (WGS) entry which is preliminary data.</text>
</comment>
<feature type="non-terminal residue" evidence="2">
    <location>
        <position position="346"/>
    </location>
</feature>
<gene>
    <name evidence="2" type="ORF">Anas_01045</name>
</gene>
<keyword evidence="3" id="KW-1185">Reference proteome</keyword>
<organism evidence="2 3">
    <name type="scientific">Armadillidium nasatum</name>
    <dbReference type="NCBI Taxonomy" id="96803"/>
    <lineage>
        <taxon>Eukaryota</taxon>
        <taxon>Metazoa</taxon>
        <taxon>Ecdysozoa</taxon>
        <taxon>Arthropoda</taxon>
        <taxon>Crustacea</taxon>
        <taxon>Multicrustacea</taxon>
        <taxon>Malacostraca</taxon>
        <taxon>Eumalacostraca</taxon>
        <taxon>Peracarida</taxon>
        <taxon>Isopoda</taxon>
        <taxon>Oniscidea</taxon>
        <taxon>Crinocheta</taxon>
        <taxon>Armadillidiidae</taxon>
        <taxon>Armadillidium</taxon>
    </lineage>
</organism>
<dbReference type="AlphaFoldDB" id="A0A5N5SIR9"/>
<name>A0A5N5SIR9_9CRUS</name>
<dbReference type="EMBL" id="SEYY01024622">
    <property type="protein sequence ID" value="KAB7493991.1"/>
    <property type="molecule type" value="Genomic_DNA"/>
</dbReference>
<dbReference type="Proteomes" id="UP000326759">
    <property type="component" value="Unassembled WGS sequence"/>
</dbReference>
<dbReference type="OrthoDB" id="6375874at2759"/>